<reference evidence="5 6" key="1">
    <citation type="submission" date="2020-08" db="EMBL/GenBank/DDBJ databases">
        <title>Sequencing the genomes of 1000 actinobacteria strains.</title>
        <authorList>
            <person name="Klenk H.-P."/>
        </authorList>
    </citation>
    <scope>NUCLEOTIDE SEQUENCE [LARGE SCALE GENOMIC DNA]</scope>
    <source>
        <strain evidence="5 6">DSM 105784</strain>
    </source>
</reference>
<evidence type="ECO:0000313" key="5">
    <source>
        <dbReference type="EMBL" id="MBB5841706.1"/>
    </source>
</evidence>
<evidence type="ECO:0000256" key="2">
    <source>
        <dbReference type="ARBA" id="ARBA00023125"/>
    </source>
</evidence>
<evidence type="ECO:0000256" key="1">
    <source>
        <dbReference type="ARBA" id="ARBA00023015"/>
    </source>
</evidence>
<evidence type="ECO:0000256" key="3">
    <source>
        <dbReference type="ARBA" id="ARBA00023163"/>
    </source>
</evidence>
<dbReference type="AlphaFoldDB" id="A0A841AIZ4"/>
<evidence type="ECO:0000313" key="6">
    <source>
        <dbReference type="Proteomes" id="UP000536685"/>
    </source>
</evidence>
<keyword evidence="2" id="KW-0238">DNA-binding</keyword>
<evidence type="ECO:0000259" key="4">
    <source>
        <dbReference type="Pfam" id="PF00440"/>
    </source>
</evidence>
<sequence>MEVVTRGRPRGFDVQVALDRAIDVFWREGYDGASLTELTGAMSITATSMYAAFGNKRALFEQAFTRYLAVDMAYAVRALGEARLADVFRAYLLDAVDSMTRDDRPHGCMSVQIGGSRTALTPAGNEVRDFVAVKRDEGLDRLTARIEEGRDIEGFDLKGMTPASIAEYLASVSNGIAVRAADGVERAELRTVAEIALRALVSR</sequence>
<organism evidence="5 6">
    <name type="scientific">Conyzicola lurida</name>
    <dbReference type="NCBI Taxonomy" id="1172621"/>
    <lineage>
        <taxon>Bacteria</taxon>
        <taxon>Bacillati</taxon>
        <taxon>Actinomycetota</taxon>
        <taxon>Actinomycetes</taxon>
        <taxon>Micrococcales</taxon>
        <taxon>Microbacteriaceae</taxon>
        <taxon>Conyzicola</taxon>
    </lineage>
</organism>
<keyword evidence="3" id="KW-0804">Transcription</keyword>
<dbReference type="PANTHER" id="PTHR47506:SF1">
    <property type="entry name" value="HTH-TYPE TRANSCRIPTIONAL REGULATOR YJDC"/>
    <property type="match status" value="1"/>
</dbReference>
<feature type="domain" description="HTH tetR-type" evidence="4">
    <location>
        <begin position="18"/>
        <end position="62"/>
    </location>
</feature>
<dbReference type="SUPFAM" id="SSF48498">
    <property type="entry name" value="Tetracyclin repressor-like, C-terminal domain"/>
    <property type="match status" value="1"/>
</dbReference>
<keyword evidence="6" id="KW-1185">Reference proteome</keyword>
<dbReference type="InterPro" id="IPR009057">
    <property type="entry name" value="Homeodomain-like_sf"/>
</dbReference>
<dbReference type="EMBL" id="JACHMJ010000001">
    <property type="protein sequence ID" value="MBB5841706.1"/>
    <property type="molecule type" value="Genomic_DNA"/>
</dbReference>
<dbReference type="Proteomes" id="UP000536685">
    <property type="component" value="Unassembled WGS sequence"/>
</dbReference>
<dbReference type="Pfam" id="PF00440">
    <property type="entry name" value="TetR_N"/>
    <property type="match status" value="1"/>
</dbReference>
<gene>
    <name evidence="5" type="ORF">HD599_000029</name>
</gene>
<accession>A0A841AIZ4</accession>
<comment type="caution">
    <text evidence="5">The sequence shown here is derived from an EMBL/GenBank/DDBJ whole genome shotgun (WGS) entry which is preliminary data.</text>
</comment>
<dbReference type="PANTHER" id="PTHR47506">
    <property type="entry name" value="TRANSCRIPTIONAL REGULATORY PROTEIN"/>
    <property type="match status" value="1"/>
</dbReference>
<protein>
    <submittedName>
        <fullName evidence="5">AcrR family transcriptional regulator</fullName>
    </submittedName>
</protein>
<dbReference type="Gene3D" id="1.10.357.10">
    <property type="entry name" value="Tetracycline Repressor, domain 2"/>
    <property type="match status" value="1"/>
</dbReference>
<dbReference type="InterPro" id="IPR036271">
    <property type="entry name" value="Tet_transcr_reg_TetR-rel_C_sf"/>
</dbReference>
<dbReference type="InterPro" id="IPR001647">
    <property type="entry name" value="HTH_TetR"/>
</dbReference>
<name>A0A841AIZ4_9MICO</name>
<dbReference type="SUPFAM" id="SSF46689">
    <property type="entry name" value="Homeodomain-like"/>
    <property type="match status" value="1"/>
</dbReference>
<dbReference type="PROSITE" id="PS01081">
    <property type="entry name" value="HTH_TETR_1"/>
    <property type="match status" value="1"/>
</dbReference>
<keyword evidence="1" id="KW-0805">Transcription regulation</keyword>
<dbReference type="GO" id="GO:0003677">
    <property type="term" value="F:DNA binding"/>
    <property type="evidence" value="ECO:0007669"/>
    <property type="project" value="UniProtKB-KW"/>
</dbReference>
<proteinExistence type="predicted"/>
<dbReference type="Gene3D" id="1.10.10.60">
    <property type="entry name" value="Homeodomain-like"/>
    <property type="match status" value="1"/>
</dbReference>
<dbReference type="RefSeq" id="WP_184232508.1">
    <property type="nucleotide sequence ID" value="NZ_JACHMJ010000001.1"/>
</dbReference>
<dbReference type="InterPro" id="IPR023772">
    <property type="entry name" value="DNA-bd_HTH_TetR-type_CS"/>
</dbReference>